<dbReference type="Pfam" id="PF13468">
    <property type="entry name" value="Glyoxalase_3"/>
    <property type="match status" value="1"/>
</dbReference>
<organism evidence="2 3">
    <name type="scientific">Flaviflexus salsibiostraticola</name>
    <dbReference type="NCBI Taxonomy" id="1282737"/>
    <lineage>
        <taxon>Bacteria</taxon>
        <taxon>Bacillati</taxon>
        <taxon>Actinomycetota</taxon>
        <taxon>Actinomycetes</taxon>
        <taxon>Actinomycetales</taxon>
        <taxon>Actinomycetaceae</taxon>
        <taxon>Flaviflexus</taxon>
    </lineage>
</organism>
<dbReference type="PANTHER" id="PTHR40265:SF1">
    <property type="entry name" value="GLYOXALASE-LIKE DOMAIN-CONTAINING PROTEIN"/>
    <property type="match status" value="1"/>
</dbReference>
<accession>A0A3Q8WW85</accession>
<dbReference type="PANTHER" id="PTHR40265">
    <property type="entry name" value="BLL2707 PROTEIN"/>
    <property type="match status" value="1"/>
</dbReference>
<dbReference type="AlphaFoldDB" id="A0A3Q8WW85"/>
<proteinExistence type="predicted"/>
<gene>
    <name evidence="2" type="ORF">EJO69_09425</name>
</gene>
<dbReference type="KEGG" id="fsl:EJO69_09425"/>
<feature type="domain" description="Glyoxalase-like" evidence="1">
    <location>
        <begin position="12"/>
        <end position="187"/>
    </location>
</feature>
<dbReference type="InterPro" id="IPR029068">
    <property type="entry name" value="Glyas_Bleomycin-R_OHBP_Dase"/>
</dbReference>
<evidence type="ECO:0000259" key="1">
    <source>
        <dbReference type="Pfam" id="PF13468"/>
    </source>
</evidence>
<dbReference type="Gene3D" id="3.10.180.10">
    <property type="entry name" value="2,3-Dihydroxybiphenyl 1,2-Dioxygenase, domain 1"/>
    <property type="match status" value="1"/>
</dbReference>
<dbReference type="EMBL" id="CP034438">
    <property type="protein sequence ID" value="AZN30502.1"/>
    <property type="molecule type" value="Genomic_DNA"/>
</dbReference>
<evidence type="ECO:0000313" key="3">
    <source>
        <dbReference type="Proteomes" id="UP000270021"/>
    </source>
</evidence>
<sequence length="221" mass="23449">MADSRTAVPPLLDHIVVATSDLDGLVAEFEAATGIRPEKGGSHEQLGTKNYLVSLGEDYYLELLGIDPDLPEPENPRPFNIDDLTETVVSTWVIHPEDADAAVAAGRAAGVDVGDLAPASRRRPDGELLSWRLTPPLHGGLNGAIPFVIDWQDSTSPAVTTQAQARLESFVICTDDPDSLRMSLAALGTQACCRMCPNGECQGCMPCLELAVSGPAGTWTI</sequence>
<keyword evidence="3" id="KW-1185">Reference proteome</keyword>
<dbReference type="Proteomes" id="UP000270021">
    <property type="component" value="Chromosome"/>
</dbReference>
<dbReference type="RefSeq" id="WP_126041295.1">
    <property type="nucleotide sequence ID" value="NZ_CP034438.1"/>
</dbReference>
<evidence type="ECO:0000313" key="2">
    <source>
        <dbReference type="EMBL" id="AZN30502.1"/>
    </source>
</evidence>
<reference evidence="2 3" key="1">
    <citation type="submission" date="2018-12" db="EMBL/GenBank/DDBJ databases">
        <title>Complete genome sequence of Flaviflexus salsibiostraticola KCTC 33148.</title>
        <authorList>
            <person name="Bae J.-W."/>
        </authorList>
    </citation>
    <scope>NUCLEOTIDE SEQUENCE [LARGE SCALE GENOMIC DNA]</scope>
    <source>
        <strain evidence="2 3">KCTC 33148</strain>
    </source>
</reference>
<dbReference type="OrthoDB" id="3227561at2"/>
<dbReference type="InterPro" id="IPR025870">
    <property type="entry name" value="Glyoxalase-like_dom"/>
</dbReference>
<dbReference type="SUPFAM" id="SSF54593">
    <property type="entry name" value="Glyoxalase/Bleomycin resistance protein/Dihydroxybiphenyl dioxygenase"/>
    <property type="match status" value="1"/>
</dbReference>
<name>A0A3Q8WW85_9ACTO</name>
<protein>
    <submittedName>
        <fullName evidence="2">VOC family protein</fullName>
    </submittedName>
</protein>